<dbReference type="AlphaFoldDB" id="F9WTS0"/>
<keyword evidence="1" id="KW-0812">Transmembrane</keyword>
<keyword evidence="1" id="KW-1133">Transmembrane helix</keyword>
<organism evidence="2 3">
    <name type="scientific">Trypanosoma vivax (strain Y486)</name>
    <dbReference type="NCBI Taxonomy" id="1055687"/>
    <lineage>
        <taxon>Eukaryota</taxon>
        <taxon>Discoba</taxon>
        <taxon>Euglenozoa</taxon>
        <taxon>Kinetoplastea</taxon>
        <taxon>Metakinetoplastina</taxon>
        <taxon>Trypanosomatida</taxon>
        <taxon>Trypanosomatidae</taxon>
        <taxon>Trypanosoma</taxon>
        <taxon>Duttonella</taxon>
    </lineage>
</organism>
<evidence type="ECO:0000313" key="3">
    <source>
        <dbReference type="Proteomes" id="UP000009027"/>
    </source>
</evidence>
<accession>F9WTS0</accession>
<gene>
    <name evidence="2" type="ORF">TvY486_0038550</name>
</gene>
<feature type="transmembrane region" description="Helical" evidence="1">
    <location>
        <begin position="12"/>
        <end position="36"/>
    </location>
</feature>
<evidence type="ECO:0000256" key="1">
    <source>
        <dbReference type="SAM" id="Phobius"/>
    </source>
</evidence>
<evidence type="ECO:0000313" key="2">
    <source>
        <dbReference type="EMBL" id="CCD20965.1"/>
    </source>
</evidence>
<sequence length="230" mass="23775">MSVAELVCSSPASCFLLSLFLRVWCVSVVLCVVSVLRALTALVVLKSAAMASSAVRVASLSLVLSVVLLRQSSPWLSLSQAALSAAVRSCVSLTYSGVPASVKNGIAASTAALARSQYLSFASRVAFAPLTFASSVVHSLPVPCPLLAQNRIGQPHFVRDVVPELSASMFPLAAVQLSAPDCPTPTLNANLPTAATAALSPVLFVALPAHFSLAAVFPLLMHFCCPCAVP</sequence>
<dbReference type="Proteomes" id="UP000009027">
    <property type="component" value="Unassembled WGS sequence"/>
</dbReference>
<name>F9WTS0_TRYVY</name>
<protein>
    <submittedName>
        <fullName evidence="2">Uncharacterized protein</fullName>
    </submittedName>
</protein>
<keyword evidence="3" id="KW-1185">Reference proteome</keyword>
<dbReference type="EMBL" id="CAEX01006718">
    <property type="protein sequence ID" value="CCD20965.1"/>
    <property type="molecule type" value="Genomic_DNA"/>
</dbReference>
<keyword evidence="1" id="KW-0472">Membrane</keyword>
<reference evidence="2 3" key="1">
    <citation type="journal article" date="2012" name="Proc. Natl. Acad. Sci. U.S.A.">
        <title>Antigenic diversity is generated by distinct evolutionary mechanisms in African trypanosome species.</title>
        <authorList>
            <person name="Jackson A.P."/>
            <person name="Berry A."/>
            <person name="Aslett M."/>
            <person name="Allison H.C."/>
            <person name="Burton P."/>
            <person name="Vavrova-Anderson J."/>
            <person name="Brown R."/>
            <person name="Browne H."/>
            <person name="Corton N."/>
            <person name="Hauser H."/>
            <person name="Gamble J."/>
            <person name="Gilderthorp R."/>
            <person name="Marcello L."/>
            <person name="McQuillan J."/>
            <person name="Otto T.D."/>
            <person name="Quail M.A."/>
            <person name="Sanders M.J."/>
            <person name="van Tonder A."/>
            <person name="Ginger M.L."/>
            <person name="Field M.C."/>
            <person name="Barry J.D."/>
            <person name="Hertz-Fowler C."/>
            <person name="Berriman M."/>
        </authorList>
    </citation>
    <scope>NUCLEOTIDE SEQUENCE</scope>
    <source>
        <strain evidence="2 3">Y486</strain>
    </source>
</reference>
<proteinExistence type="predicted"/>